<organism evidence="2 3">
    <name type="scientific">SAR86 cluster bacterium</name>
    <dbReference type="NCBI Taxonomy" id="2030880"/>
    <lineage>
        <taxon>Bacteria</taxon>
        <taxon>Pseudomonadati</taxon>
        <taxon>Pseudomonadota</taxon>
        <taxon>Gammaproteobacteria</taxon>
        <taxon>SAR86 cluster</taxon>
    </lineage>
</organism>
<keyword evidence="1" id="KW-0472">Membrane</keyword>
<protein>
    <recommendedName>
        <fullName evidence="4">DUF3426 domain-containing protein</fullName>
    </recommendedName>
</protein>
<evidence type="ECO:0000256" key="1">
    <source>
        <dbReference type="SAM" id="Phobius"/>
    </source>
</evidence>
<keyword evidence="1" id="KW-0812">Transmembrane</keyword>
<proteinExistence type="predicted"/>
<evidence type="ECO:0008006" key="4">
    <source>
        <dbReference type="Google" id="ProtNLM"/>
    </source>
</evidence>
<name>A0A2A4X6Z4_9GAMM</name>
<dbReference type="Proteomes" id="UP000218767">
    <property type="component" value="Unassembled WGS sequence"/>
</dbReference>
<comment type="caution">
    <text evidence="2">The sequence shown here is derived from an EMBL/GenBank/DDBJ whole genome shotgun (WGS) entry which is preliminary data.</text>
</comment>
<sequence length="156" mass="17339">MGALSKGLLKIVSGFLYGIGFVLAISIGSYFVITQIESEFEIDELGETYTSIDYVRFDESANLEVVIDSEEITDTEFNLLGQISNNGETDWSSISLKAILFDESGKFLDQCEHYHRGMLAAGESNYFKMSCGSQCSVVALENYARYELEVIDASNF</sequence>
<accession>A0A2A4X6Z4</accession>
<feature type="transmembrane region" description="Helical" evidence="1">
    <location>
        <begin position="12"/>
        <end position="33"/>
    </location>
</feature>
<dbReference type="AlphaFoldDB" id="A0A2A4X6Z4"/>
<evidence type="ECO:0000313" key="2">
    <source>
        <dbReference type="EMBL" id="PCI77889.1"/>
    </source>
</evidence>
<evidence type="ECO:0000313" key="3">
    <source>
        <dbReference type="Proteomes" id="UP000218767"/>
    </source>
</evidence>
<gene>
    <name evidence="2" type="ORF">COB20_07040</name>
</gene>
<dbReference type="EMBL" id="NVUL01000040">
    <property type="protein sequence ID" value="PCI77889.1"/>
    <property type="molecule type" value="Genomic_DNA"/>
</dbReference>
<keyword evidence="1" id="KW-1133">Transmembrane helix</keyword>
<reference evidence="3" key="1">
    <citation type="submission" date="2017-08" db="EMBL/GenBank/DDBJ databases">
        <title>A dynamic microbial community with high functional redundancy inhabits the cold, oxic subseafloor aquifer.</title>
        <authorList>
            <person name="Tully B.J."/>
            <person name="Wheat C.G."/>
            <person name="Glazer B.T."/>
            <person name="Huber J.A."/>
        </authorList>
    </citation>
    <scope>NUCLEOTIDE SEQUENCE [LARGE SCALE GENOMIC DNA]</scope>
</reference>